<dbReference type="RefSeq" id="WP_067306075.1">
    <property type="nucleotide sequence ID" value="NZ_LRMV01000038.1"/>
</dbReference>
<reference evidence="2" key="1">
    <citation type="submission" date="2016-06" db="EMBL/GenBank/DDBJ databases">
        <authorList>
            <person name="Varghese N."/>
            <person name="Submissions Spin"/>
        </authorList>
    </citation>
    <scope>NUCLEOTIDE SEQUENCE [LARGE SCALE GENOMIC DNA]</scope>
    <source>
        <strain evidence="2">DSM 44983</strain>
    </source>
</reference>
<keyword evidence="2" id="KW-1185">Reference proteome</keyword>
<accession>A0A109ILL6</accession>
<organism evidence="1 2">
    <name type="scientific">Micromonospora rifamycinica</name>
    <dbReference type="NCBI Taxonomy" id="291594"/>
    <lineage>
        <taxon>Bacteria</taxon>
        <taxon>Bacillati</taxon>
        <taxon>Actinomycetota</taxon>
        <taxon>Actinomycetes</taxon>
        <taxon>Micromonosporales</taxon>
        <taxon>Micromonosporaceae</taxon>
        <taxon>Micromonospora</taxon>
    </lineage>
</organism>
<dbReference type="EMBL" id="LT607752">
    <property type="protein sequence ID" value="SCG57537.1"/>
    <property type="molecule type" value="Genomic_DNA"/>
</dbReference>
<sequence>MQVLHHPRVAWDMARLIVSVVPDDQLFDWMCTELGALFGAEQERSLRDTGQRLRPWAYTTPDAAAVEAGRWRVRLEDLLRVRPEAAEPLRSLTVIASGLHRDRIGRPA</sequence>
<dbReference type="Proteomes" id="UP000198226">
    <property type="component" value="Chromosome I"/>
</dbReference>
<gene>
    <name evidence="1" type="ORF">GA0070623_2527</name>
</gene>
<proteinExistence type="predicted"/>
<evidence type="ECO:0000313" key="2">
    <source>
        <dbReference type="Proteomes" id="UP000198226"/>
    </source>
</evidence>
<dbReference type="OrthoDB" id="3539899at2"/>
<evidence type="ECO:0000313" key="1">
    <source>
        <dbReference type="EMBL" id="SCG57537.1"/>
    </source>
</evidence>
<protein>
    <submittedName>
        <fullName evidence="1">Uncharacterized protein</fullName>
    </submittedName>
</protein>
<name>A0A109ILL6_9ACTN</name>
<dbReference type="AlphaFoldDB" id="A0A109ILL6"/>